<dbReference type="SUPFAM" id="SSF48452">
    <property type="entry name" value="TPR-like"/>
    <property type="match status" value="2"/>
</dbReference>
<name>A0A381XQ80_9ZZZZ</name>
<feature type="non-terminal residue" evidence="2">
    <location>
        <position position="692"/>
    </location>
</feature>
<reference evidence="2" key="1">
    <citation type="submission" date="2018-05" db="EMBL/GenBank/DDBJ databases">
        <authorList>
            <person name="Lanie J.A."/>
            <person name="Ng W.-L."/>
            <person name="Kazmierczak K.M."/>
            <person name="Andrzejewski T.M."/>
            <person name="Davidsen T.M."/>
            <person name="Wayne K.J."/>
            <person name="Tettelin H."/>
            <person name="Glass J.I."/>
            <person name="Rusch D."/>
            <person name="Podicherti R."/>
            <person name="Tsui H.-C.T."/>
            <person name="Winkler M.E."/>
        </authorList>
    </citation>
    <scope>NUCLEOTIDE SEQUENCE</scope>
</reference>
<dbReference type="SMART" id="SM00028">
    <property type="entry name" value="TPR"/>
    <property type="match status" value="4"/>
</dbReference>
<protein>
    <recommendedName>
        <fullName evidence="1">CHAT domain-containing protein</fullName>
    </recommendedName>
</protein>
<proteinExistence type="predicted"/>
<dbReference type="PANTHER" id="PTHR10098:SF108">
    <property type="entry name" value="TETRATRICOPEPTIDE REPEAT PROTEIN 28"/>
    <property type="match status" value="1"/>
</dbReference>
<sequence length="692" mass="78118">MLRQTIAIVILSIAIVPTLCFGANDAVSMLERGIAEYEKGNIGECIANFKQASALFEASQRKTDHVETLVALAGVYQSAGMVILAEKAYKEALKLNEGLENKRLLSETLNGLGSLWILSGTKYREKEEDPEVYLSLALGLAREVKDQELEASACNNLGNLLTGKYFFEDAEVFFREGIEAAKDAGRQDLAAFNYSNLAANCVLRKEDQKTIEYNQEAEKLLDLVKDNFSKSQVLVKIGNTYKEIVNRAPDKAQASQRIALAGAAYKKAIDIFMAQKNSRGLTYALGYMAELYEMDGRLEEARELAGDAIKVAGSADNTSDALYRWQWMIGRLDWNEKKVEEAIQGYQNAILTIQGVKQDLATVYGSIHSHQSFREKVGRIYYEYANLLFEHLKTKEGEQRQELLVKIRDAIESLKERELSDYFQDDCSSMIESKINEVSDIDDKAAVIYLVPLPDKIEILVDVAKEIHHFTTPVSSEEFMREAKLLRHHLEWRSNYYYMPHGKQMYRWIISPIEALLQEKGVETLIFVPDGALRTVPLAALCVDDKQYLVDKYSVTVAPGLRLMESKPVEREQIKILFAGLSEARHGYSPLPAVDREEKLIKAICDLDVLANNTFTQKGLESQFESGAYQVVHIASHGQFRRNLEDTFLLTYDDNFTLNELENMIRPSMFRDNPVELLTMSACQTAAGDDRA</sequence>
<dbReference type="InterPro" id="IPR024983">
    <property type="entry name" value="CHAT_dom"/>
</dbReference>
<accession>A0A381XQ80</accession>
<dbReference type="InterPro" id="IPR019734">
    <property type="entry name" value="TPR_rpt"/>
</dbReference>
<dbReference type="Pfam" id="PF12770">
    <property type="entry name" value="CHAT"/>
    <property type="match status" value="1"/>
</dbReference>
<evidence type="ECO:0000313" key="2">
    <source>
        <dbReference type="EMBL" id="SVA66383.1"/>
    </source>
</evidence>
<dbReference type="EMBL" id="UINC01015833">
    <property type="protein sequence ID" value="SVA66383.1"/>
    <property type="molecule type" value="Genomic_DNA"/>
</dbReference>
<organism evidence="2">
    <name type="scientific">marine metagenome</name>
    <dbReference type="NCBI Taxonomy" id="408172"/>
    <lineage>
        <taxon>unclassified sequences</taxon>
        <taxon>metagenomes</taxon>
        <taxon>ecological metagenomes</taxon>
    </lineage>
</organism>
<dbReference type="PANTHER" id="PTHR10098">
    <property type="entry name" value="RAPSYN-RELATED"/>
    <property type="match status" value="1"/>
</dbReference>
<dbReference type="Gene3D" id="1.25.40.10">
    <property type="entry name" value="Tetratricopeptide repeat domain"/>
    <property type="match status" value="3"/>
</dbReference>
<gene>
    <name evidence="2" type="ORF">METZ01_LOCUS119237</name>
</gene>
<evidence type="ECO:0000259" key="1">
    <source>
        <dbReference type="Pfam" id="PF12770"/>
    </source>
</evidence>
<dbReference type="AlphaFoldDB" id="A0A381XQ80"/>
<feature type="domain" description="CHAT" evidence="1">
    <location>
        <begin position="502"/>
        <end position="688"/>
    </location>
</feature>
<dbReference type="InterPro" id="IPR011990">
    <property type="entry name" value="TPR-like_helical_dom_sf"/>
</dbReference>